<evidence type="ECO:0000259" key="1">
    <source>
        <dbReference type="PROSITE" id="PS50994"/>
    </source>
</evidence>
<protein>
    <submittedName>
        <fullName evidence="2">Unnamed protein product</fullName>
    </submittedName>
</protein>
<reference evidence="2" key="1">
    <citation type="submission" date="2023-04" db="EMBL/GenBank/DDBJ databases">
        <title>Phytophthora fragariaefolia NBRC 109709.</title>
        <authorList>
            <person name="Ichikawa N."/>
            <person name="Sato H."/>
            <person name="Tonouchi N."/>
        </authorList>
    </citation>
    <scope>NUCLEOTIDE SEQUENCE</scope>
    <source>
        <strain evidence="2">NBRC 109709</strain>
    </source>
</reference>
<dbReference type="InterPro" id="IPR001584">
    <property type="entry name" value="Integrase_cat-core"/>
</dbReference>
<evidence type="ECO:0000313" key="2">
    <source>
        <dbReference type="EMBL" id="GMF41489.1"/>
    </source>
</evidence>
<dbReference type="InterPro" id="IPR012337">
    <property type="entry name" value="RNaseH-like_sf"/>
</dbReference>
<dbReference type="InterPro" id="IPR041588">
    <property type="entry name" value="Integrase_H2C2"/>
</dbReference>
<evidence type="ECO:0000313" key="3">
    <source>
        <dbReference type="Proteomes" id="UP001165121"/>
    </source>
</evidence>
<dbReference type="PANTHER" id="PTHR37984:SF5">
    <property type="entry name" value="PROTEIN NYNRIN-LIKE"/>
    <property type="match status" value="1"/>
</dbReference>
<dbReference type="InterPro" id="IPR050951">
    <property type="entry name" value="Retrovirus_Pol_polyprotein"/>
</dbReference>
<comment type="caution">
    <text evidence="2">The sequence shown here is derived from an EMBL/GenBank/DDBJ whole genome shotgun (WGS) entry which is preliminary data.</text>
</comment>
<keyword evidence="3" id="KW-1185">Reference proteome</keyword>
<dbReference type="PANTHER" id="PTHR37984">
    <property type="entry name" value="PROTEIN CBG26694"/>
    <property type="match status" value="1"/>
</dbReference>
<dbReference type="OrthoDB" id="10053156at2759"/>
<dbReference type="PROSITE" id="PS50994">
    <property type="entry name" value="INTEGRASE"/>
    <property type="match status" value="1"/>
</dbReference>
<name>A0A9W6XMK7_9STRA</name>
<dbReference type="SUPFAM" id="SSF53098">
    <property type="entry name" value="Ribonuclease H-like"/>
    <property type="match status" value="1"/>
</dbReference>
<dbReference type="AlphaFoldDB" id="A0A9W6XMK7"/>
<dbReference type="Gene3D" id="3.30.420.10">
    <property type="entry name" value="Ribonuclease H-like superfamily/Ribonuclease H"/>
    <property type="match status" value="1"/>
</dbReference>
<sequence length="286" mass="32235">MIFHKPGRTNAVADALSRPVEFSAVAIAGPDPTLANMIKLLYADDEFCSTLLEQLRARERSAADRYALQDGLIILREGNRVVLPRDDRLLLDVLVHYHDNAVVAHAGAVRSFLALRQHFLWRGMRSTVDEYIRTCETCARNKSGDQRRGLLQPLPIPTASWRDISMDFVTGLPLSKGFDTIYVTVCRLSKRARHLLRRKDASADDVAQLCFNSIIVIQCTPRSIVSDRDPKFLSDLWTAMAKIMQIELHMAVSHCTQADGQSERQIQTLEDALRCSVSHYGDDWAD</sequence>
<organism evidence="2 3">
    <name type="scientific">Phytophthora fragariaefolia</name>
    <dbReference type="NCBI Taxonomy" id="1490495"/>
    <lineage>
        <taxon>Eukaryota</taxon>
        <taxon>Sar</taxon>
        <taxon>Stramenopiles</taxon>
        <taxon>Oomycota</taxon>
        <taxon>Peronosporomycetes</taxon>
        <taxon>Peronosporales</taxon>
        <taxon>Peronosporaceae</taxon>
        <taxon>Phytophthora</taxon>
    </lineage>
</organism>
<dbReference type="EMBL" id="BSXT01001339">
    <property type="protein sequence ID" value="GMF41489.1"/>
    <property type="molecule type" value="Genomic_DNA"/>
</dbReference>
<proteinExistence type="predicted"/>
<dbReference type="GO" id="GO:0003676">
    <property type="term" value="F:nucleic acid binding"/>
    <property type="evidence" value="ECO:0007669"/>
    <property type="project" value="InterPro"/>
</dbReference>
<dbReference type="InterPro" id="IPR036397">
    <property type="entry name" value="RNaseH_sf"/>
</dbReference>
<dbReference type="Pfam" id="PF17921">
    <property type="entry name" value="Integrase_H2C2"/>
    <property type="match status" value="1"/>
</dbReference>
<dbReference type="Proteomes" id="UP001165121">
    <property type="component" value="Unassembled WGS sequence"/>
</dbReference>
<gene>
    <name evidence="2" type="ORF">Pfra01_001316900</name>
</gene>
<accession>A0A9W6XMK7</accession>
<dbReference type="Gene3D" id="1.10.340.70">
    <property type="match status" value="1"/>
</dbReference>
<feature type="domain" description="Integrase catalytic" evidence="1">
    <location>
        <begin position="151"/>
        <end position="286"/>
    </location>
</feature>
<dbReference type="GO" id="GO:0015074">
    <property type="term" value="P:DNA integration"/>
    <property type="evidence" value="ECO:0007669"/>
    <property type="project" value="InterPro"/>
</dbReference>